<feature type="non-terminal residue" evidence="2">
    <location>
        <position position="473"/>
    </location>
</feature>
<dbReference type="Proteomes" id="UP000228934">
    <property type="component" value="Unassembled WGS sequence"/>
</dbReference>
<gene>
    <name evidence="2" type="ORF">AB205_0068770</name>
</gene>
<dbReference type="GO" id="GO:0006357">
    <property type="term" value="P:regulation of transcription by RNA polymerase II"/>
    <property type="evidence" value="ECO:0007669"/>
    <property type="project" value="TreeGrafter"/>
</dbReference>
<proteinExistence type="predicted"/>
<evidence type="ECO:0000313" key="2">
    <source>
        <dbReference type="EMBL" id="PIO28215.1"/>
    </source>
</evidence>
<dbReference type="AlphaFoldDB" id="A0A2G9RKC8"/>
<dbReference type="GO" id="GO:0003690">
    <property type="term" value="F:double-stranded DNA binding"/>
    <property type="evidence" value="ECO:0007669"/>
    <property type="project" value="TreeGrafter"/>
</dbReference>
<protein>
    <submittedName>
        <fullName evidence="2">Uncharacterized protein</fullName>
    </submittedName>
</protein>
<dbReference type="GO" id="GO:0003712">
    <property type="term" value="F:transcription coregulator activity"/>
    <property type="evidence" value="ECO:0007669"/>
    <property type="project" value="TreeGrafter"/>
</dbReference>
<feature type="region of interest" description="Disordered" evidence="1">
    <location>
        <begin position="261"/>
        <end position="351"/>
    </location>
</feature>
<dbReference type="PANTHER" id="PTHR23335:SF9">
    <property type="entry name" value="CALMODULIN-BINDING TRANSCRIPTION ACTIVATOR 2"/>
    <property type="match status" value="1"/>
</dbReference>
<dbReference type="PANTHER" id="PTHR23335">
    <property type="entry name" value="CALMODULIN-BINDING TRANSCRIPTION ACTIVATOR CAMTA"/>
    <property type="match status" value="1"/>
</dbReference>
<feature type="compositionally biased region" description="Polar residues" evidence="1">
    <location>
        <begin position="113"/>
        <end position="130"/>
    </location>
</feature>
<feature type="non-terminal residue" evidence="2">
    <location>
        <position position="1"/>
    </location>
</feature>
<sequence>TVHGIKWSCSNGNGTSEFSIEQLVQQTLETHQAKPPPRTHTCLCNTNLGSAGGVPHKCTSTKHRIISPKVEPRLCPFPALTEVQNISSSSAEPDQGKERRPGNKGSKTPLGNDPSSSHSFPELPDTTQASPPLALSNGFYTDRELAGVTITTTPGVPGISAVLVMTGIPEKPLALTPSQHLMPADNGTQPATVPVGISLLPSPVEGLLLSSSHSLEVAMEAASGGSAGTFDPDSFLNSPKEGQTYGGAAKTEGFKTEMHDGRVTGSQVSSLMESSELTQSDLVAKVEEENSAVEKTRMEEQSDKAEESVSHSSEVEMEDSREGQVSSSDDVQAEVVSSVETQEDSEAPGSHMNDLYSIIQNDLSSSSGASSVHMELSAENFNISFDSQFPDLISDLMTEESAPGGYEQFGDPQASSSPVVAVYGQQVQQQTPPQPMQPMNTGTTAVTDSFPEAGDGAIGLVGITDFSPEWSYP</sequence>
<evidence type="ECO:0000313" key="3">
    <source>
        <dbReference type="Proteomes" id="UP000228934"/>
    </source>
</evidence>
<feature type="region of interest" description="Disordered" evidence="1">
    <location>
        <begin position="85"/>
        <end position="136"/>
    </location>
</feature>
<feature type="compositionally biased region" description="Polar residues" evidence="1">
    <location>
        <begin position="264"/>
        <end position="281"/>
    </location>
</feature>
<name>A0A2G9RKC8_AQUCT</name>
<dbReference type="GO" id="GO:0005634">
    <property type="term" value="C:nucleus"/>
    <property type="evidence" value="ECO:0007669"/>
    <property type="project" value="TreeGrafter"/>
</dbReference>
<reference evidence="3" key="1">
    <citation type="journal article" date="2017" name="Nat. Commun.">
        <title>The North American bullfrog draft genome provides insight into hormonal regulation of long noncoding RNA.</title>
        <authorList>
            <person name="Hammond S.A."/>
            <person name="Warren R.L."/>
            <person name="Vandervalk B.P."/>
            <person name="Kucuk E."/>
            <person name="Khan H."/>
            <person name="Gibb E.A."/>
            <person name="Pandoh P."/>
            <person name="Kirk H."/>
            <person name="Zhao Y."/>
            <person name="Jones M."/>
            <person name="Mungall A.J."/>
            <person name="Coope R."/>
            <person name="Pleasance S."/>
            <person name="Moore R.A."/>
            <person name="Holt R.A."/>
            <person name="Round J.M."/>
            <person name="Ohora S."/>
            <person name="Walle B.V."/>
            <person name="Veldhoen N."/>
            <person name="Helbing C.C."/>
            <person name="Birol I."/>
        </authorList>
    </citation>
    <scope>NUCLEOTIDE SEQUENCE [LARGE SCALE GENOMIC DNA]</scope>
</reference>
<dbReference type="EMBL" id="KV941713">
    <property type="protein sequence ID" value="PIO28215.1"/>
    <property type="molecule type" value="Genomic_DNA"/>
</dbReference>
<accession>A0A2G9RKC8</accession>
<feature type="compositionally biased region" description="Basic and acidic residues" evidence="1">
    <location>
        <begin position="284"/>
        <end position="309"/>
    </location>
</feature>
<dbReference type="OrthoDB" id="407555at2759"/>
<keyword evidence="3" id="KW-1185">Reference proteome</keyword>
<evidence type="ECO:0000256" key="1">
    <source>
        <dbReference type="SAM" id="MobiDB-lite"/>
    </source>
</evidence>
<organism evidence="2 3">
    <name type="scientific">Aquarana catesbeiana</name>
    <name type="common">American bullfrog</name>
    <name type="synonym">Rana catesbeiana</name>
    <dbReference type="NCBI Taxonomy" id="8400"/>
    <lineage>
        <taxon>Eukaryota</taxon>
        <taxon>Metazoa</taxon>
        <taxon>Chordata</taxon>
        <taxon>Craniata</taxon>
        <taxon>Vertebrata</taxon>
        <taxon>Euteleostomi</taxon>
        <taxon>Amphibia</taxon>
        <taxon>Batrachia</taxon>
        <taxon>Anura</taxon>
        <taxon>Neobatrachia</taxon>
        <taxon>Ranoidea</taxon>
        <taxon>Ranidae</taxon>
        <taxon>Aquarana</taxon>
    </lineage>
</organism>